<proteinExistence type="predicted"/>
<evidence type="ECO:0000313" key="2">
    <source>
        <dbReference type="Proteomes" id="UP000231530"/>
    </source>
</evidence>
<accession>A0A2H0TVL9</accession>
<dbReference type="Proteomes" id="UP000231530">
    <property type="component" value="Unassembled WGS sequence"/>
</dbReference>
<dbReference type="AlphaFoldDB" id="A0A2H0TVL9"/>
<dbReference type="EMBL" id="PFBY01000038">
    <property type="protein sequence ID" value="PIR76199.1"/>
    <property type="molecule type" value="Genomic_DNA"/>
</dbReference>
<gene>
    <name evidence="1" type="ORF">COU32_03525</name>
</gene>
<reference evidence="2" key="1">
    <citation type="submission" date="2017-09" db="EMBL/GenBank/DDBJ databases">
        <title>Depth-based differentiation of microbial function through sediment-hosted aquifers and enrichment of novel symbionts in the deep terrestrial subsurface.</title>
        <authorList>
            <person name="Probst A.J."/>
            <person name="Ladd B."/>
            <person name="Jarett J.K."/>
            <person name="Geller-Mcgrath D.E."/>
            <person name="Sieber C.M.K."/>
            <person name="Emerson J.B."/>
            <person name="Anantharaman K."/>
            <person name="Thomas B.C."/>
            <person name="Malmstrom R."/>
            <person name="Stieglmeier M."/>
            <person name="Klingl A."/>
            <person name="Woyke T."/>
            <person name="Ryan C.M."/>
            <person name="Banfield J.F."/>
        </authorList>
    </citation>
    <scope>NUCLEOTIDE SEQUENCE [LARGE SCALE GENOMIC DNA]</scope>
</reference>
<evidence type="ECO:0000313" key="1">
    <source>
        <dbReference type="EMBL" id="PIR76199.1"/>
    </source>
</evidence>
<protein>
    <submittedName>
        <fullName evidence="1">Uncharacterized protein</fullName>
    </submittedName>
</protein>
<organism evidence="1 2">
    <name type="scientific">Candidatus Magasanikbacteria bacterium CG10_big_fil_rev_8_21_14_0_10_42_10</name>
    <dbReference type="NCBI Taxonomy" id="1974649"/>
    <lineage>
        <taxon>Bacteria</taxon>
        <taxon>Candidatus Magasanikiibacteriota</taxon>
    </lineage>
</organism>
<comment type="caution">
    <text evidence="1">The sequence shown here is derived from an EMBL/GenBank/DDBJ whole genome shotgun (WGS) entry which is preliminary data.</text>
</comment>
<name>A0A2H0TVL9_9BACT</name>
<sequence>MQDCLALPWSTGDIIWQEPDQGTQKSTNTGTSYLSTPAHKKTPHLLTKKIYKKMWCGGVDFRYDAPSTLHLLSDQK</sequence>